<accession>A0ABT5FDE3</accession>
<proteinExistence type="predicted"/>
<comment type="caution">
    <text evidence="2">The sequence shown here is derived from an EMBL/GenBank/DDBJ whole genome shotgun (WGS) entry which is preliminary data.</text>
</comment>
<dbReference type="Gene3D" id="2.30.42.10">
    <property type="match status" value="1"/>
</dbReference>
<dbReference type="Pfam" id="PF18294">
    <property type="entry name" value="Pept_S41_N"/>
    <property type="match status" value="1"/>
</dbReference>
<dbReference type="PROSITE" id="PS51257">
    <property type="entry name" value="PROKAR_LIPOPROTEIN"/>
    <property type="match status" value="1"/>
</dbReference>
<dbReference type="InterPro" id="IPR036034">
    <property type="entry name" value="PDZ_sf"/>
</dbReference>
<dbReference type="InterPro" id="IPR001478">
    <property type="entry name" value="PDZ"/>
</dbReference>
<evidence type="ECO:0000259" key="1">
    <source>
        <dbReference type="PROSITE" id="PS50106"/>
    </source>
</evidence>
<evidence type="ECO:0000313" key="2">
    <source>
        <dbReference type="EMBL" id="MDC2889563.1"/>
    </source>
</evidence>
<dbReference type="Gene3D" id="3.30.750.170">
    <property type="match status" value="1"/>
</dbReference>
<dbReference type="Proteomes" id="UP001528411">
    <property type="component" value="Unassembled WGS sequence"/>
</dbReference>
<dbReference type="RefSeq" id="WP_272180973.1">
    <property type="nucleotide sequence ID" value="NZ_JAQOMS010000002.1"/>
</dbReference>
<feature type="domain" description="PDZ" evidence="1">
    <location>
        <begin position="85"/>
        <end position="177"/>
    </location>
</feature>
<gene>
    <name evidence="2" type="ORF">PN838_13245</name>
</gene>
<dbReference type="SUPFAM" id="SSF50156">
    <property type="entry name" value="PDZ domain-like"/>
    <property type="match status" value="1"/>
</dbReference>
<sequence>MYIKSLFVALISISLSGCLKTDGDVTYGQCSAPDANNRLYDFLDDEYFWYGDLAQSFNPEKHSDIKEALASLRVPQDRFSFAMTTAEYDDYQKSVFFGYGFSHSATENNDGLKIRYVFEEGSAAQNGLRRGDTIVGVEGVDMATILSQVAAGTTTLNTVFGPNEAGHTIDVEILKPDGSTIDTQFSKGSITANTVMATQVKDVTIAGEAKKLDISFSIRLILDLNRSLTSRLMSLLIKTSTK</sequence>
<organism evidence="2 3">
    <name type="scientific">Psychrosphaera algicola</name>
    <dbReference type="NCBI Taxonomy" id="3023714"/>
    <lineage>
        <taxon>Bacteria</taxon>
        <taxon>Pseudomonadati</taxon>
        <taxon>Pseudomonadota</taxon>
        <taxon>Gammaproteobacteria</taxon>
        <taxon>Alteromonadales</taxon>
        <taxon>Pseudoalteromonadaceae</taxon>
        <taxon>Psychrosphaera</taxon>
    </lineage>
</organism>
<dbReference type="PROSITE" id="PS50106">
    <property type="entry name" value="PDZ"/>
    <property type="match status" value="1"/>
</dbReference>
<dbReference type="EMBL" id="JAQOMS010000002">
    <property type="protein sequence ID" value="MDC2889563.1"/>
    <property type="molecule type" value="Genomic_DNA"/>
</dbReference>
<name>A0ABT5FDE3_9GAMM</name>
<keyword evidence="3" id="KW-1185">Reference proteome</keyword>
<evidence type="ECO:0000313" key="3">
    <source>
        <dbReference type="Proteomes" id="UP001528411"/>
    </source>
</evidence>
<protein>
    <recommendedName>
        <fullName evidence="1">PDZ domain-containing protein</fullName>
    </recommendedName>
</protein>
<reference evidence="2 3" key="1">
    <citation type="submission" date="2023-01" db="EMBL/GenBank/DDBJ databases">
        <title>Psychrosphaera sp. nov., isolated from marine algae.</title>
        <authorList>
            <person name="Bayburt H."/>
            <person name="Choi B.J."/>
            <person name="Kim J.M."/>
            <person name="Choi D.G."/>
            <person name="Jeon C.O."/>
        </authorList>
    </citation>
    <scope>NUCLEOTIDE SEQUENCE [LARGE SCALE GENOMIC DNA]</scope>
    <source>
        <strain evidence="2 3">G1-22</strain>
    </source>
</reference>
<dbReference type="InterPro" id="IPR041613">
    <property type="entry name" value="Pept_S41_N"/>
</dbReference>